<proteinExistence type="predicted"/>
<accession>A0A8X8IEG7</accession>
<sequence length="367" mass="41801">MEENALAVVNDQLFQAIEAGDELPELNKQEEKKVMEHVNKLSLRFMRDAIKMAGIKSMNLLVRTAQSCMHTLLNYLHRKQLKNHTKLRSRIQDALCSFLYSLKDHYTDHFDHNGSMPLPVWLPLHEKLIQAIGPGEDSVFEGMEYELLSVVKNSLEDIGNGKTPSYRMADYWTMLLEKVSTALPGSGNTTLRAIFTLVAYNFNSARFVQYLVDRYMAGLPTAGNALEQWKHNLLHVNRIIEVPGYALYVNAASCKHTLTNIIQTEIAACNFTREGETFMASQPFLKYGLSVQQLALFLRVQVEAGVLVCDNVTEFFKTMCLHSCTTRADGLSAESLLKKYYEKDRGSIMILLEYNARMHNLLKSYLR</sequence>
<protein>
    <submittedName>
        <fullName evidence="1">Uncharacterized protein</fullName>
    </submittedName>
</protein>
<evidence type="ECO:0000313" key="2">
    <source>
        <dbReference type="Proteomes" id="UP000198711"/>
    </source>
</evidence>
<dbReference type="AlphaFoldDB" id="A0A8X8IEG7"/>
<evidence type="ECO:0000313" key="1">
    <source>
        <dbReference type="EMBL" id="SDW64344.1"/>
    </source>
</evidence>
<keyword evidence="2" id="KW-1185">Reference proteome</keyword>
<comment type="caution">
    <text evidence="1">The sequence shown here is derived from an EMBL/GenBank/DDBJ whole genome shotgun (WGS) entry which is preliminary data.</text>
</comment>
<reference evidence="1 2" key="1">
    <citation type="submission" date="2016-10" db="EMBL/GenBank/DDBJ databases">
        <authorList>
            <person name="Varghese N."/>
            <person name="Submissions S."/>
        </authorList>
    </citation>
    <scope>NUCLEOTIDE SEQUENCE [LARGE SCALE GENOMIC DNA]</scope>
    <source>
        <strain evidence="1 2">DSM 25353</strain>
    </source>
</reference>
<dbReference type="RefSeq" id="WP_092723250.1">
    <property type="nucleotide sequence ID" value="NZ_FNNO01000004.1"/>
</dbReference>
<dbReference type="EMBL" id="FNNO01000004">
    <property type="protein sequence ID" value="SDW64344.1"/>
    <property type="molecule type" value="Genomic_DNA"/>
</dbReference>
<dbReference type="Proteomes" id="UP000198711">
    <property type="component" value="Unassembled WGS sequence"/>
</dbReference>
<name>A0A8X8IEG7_9BACT</name>
<gene>
    <name evidence="1" type="ORF">SAMN05444410_104194</name>
</gene>
<organism evidence="1 2">
    <name type="scientific">Hydrobacter penzbergensis</name>
    <dbReference type="NCBI Taxonomy" id="1235997"/>
    <lineage>
        <taxon>Bacteria</taxon>
        <taxon>Pseudomonadati</taxon>
        <taxon>Bacteroidota</taxon>
        <taxon>Chitinophagia</taxon>
        <taxon>Chitinophagales</taxon>
        <taxon>Chitinophagaceae</taxon>
        <taxon>Hydrobacter</taxon>
    </lineage>
</organism>